<evidence type="ECO:0000313" key="2">
    <source>
        <dbReference type="Proteomes" id="UP000664617"/>
    </source>
</evidence>
<evidence type="ECO:0008006" key="3">
    <source>
        <dbReference type="Google" id="ProtNLM"/>
    </source>
</evidence>
<organism evidence="1 2">
    <name type="scientific">Myceligenerans salitolerans</name>
    <dbReference type="NCBI Taxonomy" id="1230528"/>
    <lineage>
        <taxon>Bacteria</taxon>
        <taxon>Bacillati</taxon>
        <taxon>Actinomycetota</taxon>
        <taxon>Actinomycetes</taxon>
        <taxon>Micrococcales</taxon>
        <taxon>Promicromonosporaceae</taxon>
        <taxon>Myceligenerans</taxon>
    </lineage>
</organism>
<gene>
    <name evidence="1" type="ORF">J0911_07590</name>
</gene>
<dbReference type="EMBL" id="JAFMPK010000028">
    <property type="protein sequence ID" value="MBO0608892.1"/>
    <property type="molecule type" value="Genomic_DNA"/>
</dbReference>
<keyword evidence="2" id="KW-1185">Reference proteome</keyword>
<proteinExistence type="predicted"/>
<reference evidence="2" key="1">
    <citation type="submission" date="2023-07" db="EMBL/GenBank/DDBJ databases">
        <title>Myceligenerans salitolerans sp. nov., a halotolerant actinomycete isolated from a salt lake in Xinjiang, China.</title>
        <authorList>
            <person name="Guan T."/>
        </authorList>
    </citation>
    <scope>NUCLEOTIDE SEQUENCE [LARGE SCALE GENOMIC DNA]</scope>
    <source>
        <strain evidence="2">XHU 5031</strain>
    </source>
</reference>
<dbReference type="RefSeq" id="WP_207274847.1">
    <property type="nucleotide sequence ID" value="NZ_JAFMPK010000028.1"/>
</dbReference>
<dbReference type="InterPro" id="IPR011990">
    <property type="entry name" value="TPR-like_helical_dom_sf"/>
</dbReference>
<name>A0ABS3I7D1_9MICO</name>
<dbReference type="Gene3D" id="1.25.40.10">
    <property type="entry name" value="Tetratricopeptide repeat domain"/>
    <property type="match status" value="1"/>
</dbReference>
<accession>A0ABS3I7D1</accession>
<sequence length="139" mass="14777">MRAENDLSGARTDEDEPGRVFFFSEASLAHETGRALYAGGDLKGAKAALNHSARVRARQPFARTHAVTLGYLSEVQAATGNLDQACATWSDALDAMAGVRSARARQTVTTMRSVLAHGRAASPEMAELDQRAAAYLAKA</sequence>
<dbReference type="Proteomes" id="UP000664617">
    <property type="component" value="Unassembled WGS sequence"/>
</dbReference>
<evidence type="ECO:0000313" key="1">
    <source>
        <dbReference type="EMBL" id="MBO0608892.1"/>
    </source>
</evidence>
<comment type="caution">
    <text evidence="1">The sequence shown here is derived from an EMBL/GenBank/DDBJ whole genome shotgun (WGS) entry which is preliminary data.</text>
</comment>
<protein>
    <recommendedName>
        <fullName evidence="3">Tetratricopeptide repeat protein</fullName>
    </recommendedName>
</protein>